<gene>
    <name evidence="1" type="ORF">ACFQNF_15340</name>
</gene>
<dbReference type="InterPro" id="IPR021733">
    <property type="entry name" value="DUF3304"/>
</dbReference>
<accession>A0ABW2R0D1</accession>
<dbReference type="RefSeq" id="WP_380188801.1">
    <property type="nucleotide sequence ID" value="NZ_JBHTBQ010000033.1"/>
</dbReference>
<dbReference type="Pfam" id="PF11745">
    <property type="entry name" value="DUF3304"/>
    <property type="match status" value="1"/>
</dbReference>
<name>A0ABW2R0D1_9NEIS</name>
<evidence type="ECO:0000313" key="2">
    <source>
        <dbReference type="Proteomes" id="UP001596473"/>
    </source>
</evidence>
<organism evidence="1 2">
    <name type="scientific">Iodobacter arcticus</name>
    <dbReference type="NCBI Taxonomy" id="590593"/>
    <lineage>
        <taxon>Bacteria</taxon>
        <taxon>Pseudomonadati</taxon>
        <taxon>Pseudomonadota</taxon>
        <taxon>Betaproteobacteria</taxon>
        <taxon>Neisseriales</taxon>
        <taxon>Chitinibacteraceae</taxon>
        <taxon>Iodobacter</taxon>
    </lineage>
</organism>
<keyword evidence="2" id="KW-1185">Reference proteome</keyword>
<comment type="caution">
    <text evidence="1">The sequence shown here is derived from an EMBL/GenBank/DDBJ whole genome shotgun (WGS) entry which is preliminary data.</text>
</comment>
<reference evidence="2" key="1">
    <citation type="journal article" date="2019" name="Int. J. Syst. Evol. Microbiol.">
        <title>The Global Catalogue of Microorganisms (GCM) 10K type strain sequencing project: providing services to taxonomists for standard genome sequencing and annotation.</title>
        <authorList>
            <consortium name="The Broad Institute Genomics Platform"/>
            <consortium name="The Broad Institute Genome Sequencing Center for Infectious Disease"/>
            <person name="Wu L."/>
            <person name="Ma J."/>
        </authorList>
    </citation>
    <scope>NUCLEOTIDE SEQUENCE [LARGE SCALE GENOMIC DNA]</scope>
    <source>
        <strain evidence="2">CCUG 62945</strain>
    </source>
</reference>
<protein>
    <submittedName>
        <fullName evidence="1">DUF3304 domain-containing protein</fullName>
    </submittedName>
</protein>
<evidence type="ECO:0000313" key="1">
    <source>
        <dbReference type="EMBL" id="MFC7421236.1"/>
    </source>
</evidence>
<dbReference type="Proteomes" id="UP001596473">
    <property type="component" value="Unassembled WGS sequence"/>
</dbReference>
<dbReference type="EMBL" id="JBHTBQ010000033">
    <property type="protein sequence ID" value="MFC7421236.1"/>
    <property type="molecule type" value="Genomic_DNA"/>
</dbReference>
<sequence>MKKNLKRISPISILVVLSLAAWWIWSSFFQEESYGVCFQGFNYTDKIISEYYVNGMGGGNISSKPDDDAFGGGGKFSCGASVSGSEVKIKWVFNWKSVAEMDAGVPPETHVVTLPMPKAESRSSRYFQVHIYPDHHVELKLLDLPRLK</sequence>
<proteinExistence type="predicted"/>